<reference evidence="1" key="1">
    <citation type="journal article" date="2025" name="Int. J. Syst. Evol. Microbiol.">
        <title>Inconstantimicrobium mannanitabidum sp. nov., a novel member of the family Clostridiaceae isolated from anoxic soil under the treatment of reductive soil disinfestation.</title>
        <authorList>
            <person name="Ueki A."/>
            <person name="Tonouchi A."/>
            <person name="Honma S."/>
            <person name="Kaku N."/>
            <person name="Ueki K."/>
        </authorList>
    </citation>
    <scope>NUCLEOTIDE SEQUENCE</scope>
    <source>
        <strain evidence="1">TW13</strain>
    </source>
</reference>
<evidence type="ECO:0000313" key="1">
    <source>
        <dbReference type="EMBL" id="GKX67499.1"/>
    </source>
</evidence>
<dbReference type="EMBL" id="BROD01000001">
    <property type="protein sequence ID" value="GKX67499.1"/>
    <property type="molecule type" value="Genomic_DNA"/>
</dbReference>
<gene>
    <name evidence="1" type="ORF">rsdtw13_27570</name>
</gene>
<sequence>MKNKIIKRTIGILLSLTMLSGVTQGLGLGVKQAYASVLGIGADKDTFVDNEIYIDGNRGIGESNFAPYESNWVGSMDGGVQNSKSAIHFNLNGVTSNVTDAKLQIYTTYATPGITSFFNLYGSYNDSWPESTTIIPQQSTVIVPNQPVTAEGQWITIDVTNFINGEINGDKQATFVLSAISGGFAFASREATNGSAPRLFIATVSNSIITPATASFDKNTSAQADVTTSIAANGNSLINITNNGVPLVVNTDYTVSGNVVTIKKGYLAGRPEGTTALQFNFSAGAPQTLAITVSDTTPKYTVTFKDYNGTVIGTPQTVTYGGAATAPSNPTRVGYTFAGWDKSFNNITSNTDVNATYSASNYTVTFKDYNGTVIGTPQVVSYGGTATAPSNPVRAGYTFTGWDKSFNNITRNTDVNATYSASNYTVIFRNYDGTVLWLPQTVSYGGTAIAPPIIPTRTGYTFTGWDKSFNNITDNLDVNPTYSANNYTVTFRDYNGAVIGMPQTVSYGGTAIEPSINPTRTGYTFTGWDRSLNNVTGNLDVNATYSIKHFLVSFVDNDGVTTIGTSQSIEYGGVASPPIPPVKEGYTFAGWDKEFNLIEGDIVVVAQYNINHYAVTFQDYDGTQIGTVQRVEYGHGAVAPQAPAREGYTFAGWDKSFDHITGNLIVKATYTINHYDVTFQNYDGTQIGAVQSVEYGHGVTAPEVQLREGYGIRVLII</sequence>
<keyword evidence="2" id="KW-1185">Reference proteome</keyword>
<organism evidence="1 2">
    <name type="scientific">Inconstantimicrobium mannanitabidum</name>
    <dbReference type="NCBI Taxonomy" id="1604901"/>
    <lineage>
        <taxon>Bacteria</taxon>
        <taxon>Bacillati</taxon>
        <taxon>Bacillota</taxon>
        <taxon>Clostridia</taxon>
        <taxon>Eubacteriales</taxon>
        <taxon>Clostridiaceae</taxon>
        <taxon>Inconstantimicrobium</taxon>
    </lineage>
</organism>
<evidence type="ECO:0000313" key="2">
    <source>
        <dbReference type="Proteomes" id="UP001058074"/>
    </source>
</evidence>
<comment type="caution">
    <text evidence="1">The sequence shown here is derived from an EMBL/GenBank/DDBJ whole genome shotgun (WGS) entry which is preliminary data.</text>
</comment>
<accession>A0ACB5RE00</accession>
<protein>
    <submittedName>
        <fullName evidence="1">Uncharacterized protein</fullName>
    </submittedName>
</protein>
<dbReference type="Proteomes" id="UP001058074">
    <property type="component" value="Unassembled WGS sequence"/>
</dbReference>
<name>A0ACB5RE00_9CLOT</name>
<proteinExistence type="predicted"/>